<keyword evidence="2" id="KW-0812">Transmembrane</keyword>
<evidence type="ECO:0000313" key="5">
    <source>
        <dbReference type="Proteomes" id="UP001175226"/>
    </source>
</evidence>
<dbReference type="InterPro" id="IPR024586">
    <property type="entry name" value="DnaJ-like_C11_C"/>
</dbReference>
<dbReference type="InterPro" id="IPR001623">
    <property type="entry name" value="DnaJ_domain"/>
</dbReference>
<dbReference type="GO" id="GO:0005739">
    <property type="term" value="C:mitochondrion"/>
    <property type="evidence" value="ECO:0007669"/>
    <property type="project" value="GOC"/>
</dbReference>
<reference evidence="4" key="1">
    <citation type="submission" date="2023-06" db="EMBL/GenBank/DDBJ databases">
        <authorList>
            <consortium name="Lawrence Berkeley National Laboratory"/>
            <person name="Ahrendt S."/>
            <person name="Sahu N."/>
            <person name="Indic B."/>
            <person name="Wong-Bajracharya J."/>
            <person name="Merenyi Z."/>
            <person name="Ke H.-M."/>
            <person name="Monk M."/>
            <person name="Kocsube S."/>
            <person name="Drula E."/>
            <person name="Lipzen A."/>
            <person name="Balint B."/>
            <person name="Henrissat B."/>
            <person name="Andreopoulos B."/>
            <person name="Martin F.M."/>
            <person name="Harder C.B."/>
            <person name="Rigling D."/>
            <person name="Ford K.L."/>
            <person name="Foster G.D."/>
            <person name="Pangilinan J."/>
            <person name="Papanicolaou A."/>
            <person name="Barry K."/>
            <person name="LaButti K."/>
            <person name="Viragh M."/>
            <person name="Koriabine M."/>
            <person name="Yan M."/>
            <person name="Riley R."/>
            <person name="Champramary S."/>
            <person name="Plett K.L."/>
            <person name="Tsai I.J."/>
            <person name="Slot J."/>
            <person name="Sipos G."/>
            <person name="Plett J."/>
            <person name="Nagy L.G."/>
            <person name="Grigoriev I.V."/>
        </authorList>
    </citation>
    <scope>NUCLEOTIDE SEQUENCE</scope>
    <source>
        <strain evidence="4">FPL87.14</strain>
    </source>
</reference>
<feature type="transmembrane region" description="Helical" evidence="2">
    <location>
        <begin position="473"/>
        <end position="494"/>
    </location>
</feature>
<dbReference type="GO" id="GO:0042407">
    <property type="term" value="P:cristae formation"/>
    <property type="evidence" value="ECO:0007669"/>
    <property type="project" value="TreeGrafter"/>
</dbReference>
<dbReference type="SUPFAM" id="SSF46565">
    <property type="entry name" value="Chaperone J-domain"/>
    <property type="match status" value="1"/>
</dbReference>
<dbReference type="Gene3D" id="1.10.287.110">
    <property type="entry name" value="DnaJ domain"/>
    <property type="match status" value="1"/>
</dbReference>
<dbReference type="EMBL" id="JAUEPT010000017">
    <property type="protein sequence ID" value="KAK0445182.1"/>
    <property type="molecule type" value="Genomic_DNA"/>
</dbReference>
<evidence type="ECO:0000256" key="2">
    <source>
        <dbReference type="SAM" id="Phobius"/>
    </source>
</evidence>
<proteinExistence type="predicted"/>
<evidence type="ECO:0000259" key="3">
    <source>
        <dbReference type="PROSITE" id="PS50076"/>
    </source>
</evidence>
<keyword evidence="5" id="KW-1185">Reference proteome</keyword>
<dbReference type="SMART" id="SM00271">
    <property type="entry name" value="DnaJ"/>
    <property type="match status" value="1"/>
</dbReference>
<dbReference type="Pfam" id="PF22774">
    <property type="entry name" value="DNAJC11_beta-barrel"/>
    <property type="match status" value="1"/>
</dbReference>
<sequence>MRGHVVLPFQAPYVAVSGHHADDITVSLFFSNVFLPQARIGFSLPAAFRLPGDGQAMDFTDLFDKEGSFLYSVLNVSEHASPAEIHDRYRELSLIFHPDKQRNDQLRDVAAKNFLDIQKAYEVLSDPFLRNVYDTLGNDGLKVIWPENLRKLPSQEVKKMLQQLKWTSKHQDLRKLISPEARLNCSIDASSLFEPGFSHYRWPQRMRHRLQNVSLLTWGLKYNTRRTLSDKTNLLLMVRMNSRGREAGGDVVGTIRHQFSPRLTLSATSSLFSSRTITLDTLFRDDKIGNISVRTYLPLRMTGRVPPVTFSFSRILSAKHRWKGDLSCHFGLLPQLSVFVTASSPLALTSDASDSPWEDQDTLSTPILPSVSGLKSIFSFWTYGVSLNPREPKVTGQWGIAFSELAFEIKAGLQFGLDGLSWLFSGGWTGDTASVKASLSLGFLGVGLDLDLYHLGQRLHVPILLSSDHDPDLAFWTIVVPSSALVLGYHFIVVPRRRRQRIRQISEARQKLDEDITIKQKTQNIISILTEPAKKRMAAEAAKDGLVILEATYGPAESFDFGSEYVLDVTVAVQALVSNSQLHIPGHRSKMVLQAGLQGFYDLAPFVVKALRIRYTFQGRVHYAEFLDDLPVVLPLADHLVD</sequence>
<dbReference type="Pfam" id="PF00226">
    <property type="entry name" value="DnaJ"/>
    <property type="match status" value="1"/>
</dbReference>
<dbReference type="AlphaFoldDB" id="A0AA39JMU8"/>
<protein>
    <recommendedName>
        <fullName evidence="3">J domain-containing protein</fullName>
    </recommendedName>
</protein>
<dbReference type="InterPro" id="IPR052243">
    <property type="entry name" value="Mito_inner_membrane_organizer"/>
</dbReference>
<dbReference type="PANTHER" id="PTHR44157:SF1">
    <property type="entry name" value="DNAJ HOMOLOG SUBFAMILY C MEMBER 11"/>
    <property type="match status" value="1"/>
</dbReference>
<evidence type="ECO:0000256" key="1">
    <source>
        <dbReference type="ARBA" id="ARBA00023186"/>
    </source>
</evidence>
<comment type="caution">
    <text evidence="4">The sequence shown here is derived from an EMBL/GenBank/DDBJ whole genome shotgun (WGS) entry which is preliminary data.</text>
</comment>
<gene>
    <name evidence="4" type="ORF">EV421DRAFT_344726</name>
</gene>
<organism evidence="4 5">
    <name type="scientific">Armillaria borealis</name>
    <dbReference type="NCBI Taxonomy" id="47425"/>
    <lineage>
        <taxon>Eukaryota</taxon>
        <taxon>Fungi</taxon>
        <taxon>Dikarya</taxon>
        <taxon>Basidiomycota</taxon>
        <taxon>Agaricomycotina</taxon>
        <taxon>Agaricomycetes</taxon>
        <taxon>Agaricomycetidae</taxon>
        <taxon>Agaricales</taxon>
        <taxon>Marasmiineae</taxon>
        <taxon>Physalacriaceae</taxon>
        <taxon>Armillaria</taxon>
    </lineage>
</organism>
<keyword evidence="2" id="KW-0472">Membrane</keyword>
<dbReference type="InterPro" id="IPR036869">
    <property type="entry name" value="J_dom_sf"/>
</dbReference>
<dbReference type="PRINTS" id="PR00625">
    <property type="entry name" value="JDOMAIN"/>
</dbReference>
<dbReference type="PROSITE" id="PS50076">
    <property type="entry name" value="DNAJ_2"/>
    <property type="match status" value="1"/>
</dbReference>
<keyword evidence="2" id="KW-1133">Transmembrane helix</keyword>
<dbReference type="CDD" id="cd06257">
    <property type="entry name" value="DnaJ"/>
    <property type="match status" value="1"/>
</dbReference>
<dbReference type="Proteomes" id="UP001175226">
    <property type="component" value="Unassembled WGS sequence"/>
</dbReference>
<dbReference type="Pfam" id="PF11875">
    <property type="entry name" value="DnaJ-like_C11_C"/>
    <property type="match status" value="1"/>
</dbReference>
<name>A0AA39JMU8_9AGAR</name>
<accession>A0AA39JMU8</accession>
<dbReference type="PANTHER" id="PTHR44157">
    <property type="entry name" value="DNAJ HOMOLOG SUBFAMILY C MEMBER 11"/>
    <property type="match status" value="1"/>
</dbReference>
<feature type="domain" description="J" evidence="3">
    <location>
        <begin position="69"/>
        <end position="137"/>
    </location>
</feature>
<dbReference type="InterPro" id="IPR055225">
    <property type="entry name" value="DNAJC11-like_beta-barrel"/>
</dbReference>
<keyword evidence="1" id="KW-0143">Chaperone</keyword>
<evidence type="ECO:0000313" key="4">
    <source>
        <dbReference type="EMBL" id="KAK0445182.1"/>
    </source>
</evidence>